<dbReference type="GO" id="GO:0047429">
    <property type="term" value="F:nucleoside triphosphate diphosphatase activity"/>
    <property type="evidence" value="ECO:0007669"/>
    <property type="project" value="InterPro"/>
</dbReference>
<organism evidence="3">
    <name type="scientific">marine sediment metagenome</name>
    <dbReference type="NCBI Taxonomy" id="412755"/>
    <lineage>
        <taxon>unclassified sequences</taxon>
        <taxon>metagenomes</taxon>
        <taxon>ecological metagenomes</taxon>
    </lineage>
</organism>
<dbReference type="GO" id="GO:0005737">
    <property type="term" value="C:cytoplasm"/>
    <property type="evidence" value="ECO:0007669"/>
    <property type="project" value="TreeGrafter"/>
</dbReference>
<proteinExistence type="inferred from homology"/>
<sequence>MKHEKEIIYFITGNNHKFKEITKLFQKEELDYDLKQKTAATIEIQAPSIKDVALFKLNSIKPNFTNSYFVEDAGFFIDVPLKGFPGVYSKFVLNAIGNKGILKLISDYWNTVARFEAVIALYFQPLDKIFTFEGSVEGKVSKEIKGTSGFGYDPIFIPNELPNNTFGELSTEEKNSISHRAKAWQKLLIFLRKHQ</sequence>
<evidence type="ECO:0000256" key="2">
    <source>
        <dbReference type="ARBA" id="ARBA00022801"/>
    </source>
</evidence>
<comment type="caution">
    <text evidence="3">The sequence shown here is derived from an EMBL/GenBank/DDBJ whole genome shotgun (WGS) entry which is preliminary data.</text>
</comment>
<keyword evidence="2" id="KW-0378">Hydrolase</keyword>
<dbReference type="PANTHER" id="PTHR11067:SF9">
    <property type="entry name" value="INOSINE TRIPHOSPHATE PYROPHOSPHATASE"/>
    <property type="match status" value="1"/>
</dbReference>
<dbReference type="PANTHER" id="PTHR11067">
    <property type="entry name" value="INOSINE TRIPHOSPHATE PYROPHOSPHATASE/HAM1 PROTEIN"/>
    <property type="match status" value="1"/>
</dbReference>
<dbReference type="InterPro" id="IPR029001">
    <property type="entry name" value="ITPase-like_fam"/>
</dbReference>
<dbReference type="NCBIfam" id="TIGR00042">
    <property type="entry name" value="RdgB/HAM1 family non-canonical purine NTP pyrophosphatase"/>
    <property type="match status" value="1"/>
</dbReference>
<gene>
    <name evidence="3" type="ORF">S01H4_51563</name>
</gene>
<dbReference type="InterPro" id="IPR002637">
    <property type="entry name" value="RdgB/HAM1"/>
</dbReference>
<evidence type="ECO:0008006" key="4">
    <source>
        <dbReference type="Google" id="ProtNLM"/>
    </source>
</evidence>
<dbReference type="Gene3D" id="3.90.950.10">
    <property type="match status" value="1"/>
</dbReference>
<protein>
    <recommendedName>
        <fullName evidence="4">Non-canonical purine NTP pyrophosphatase, RdgB/HAM1 family</fullName>
    </recommendedName>
</protein>
<accession>X1BZR2</accession>
<dbReference type="EMBL" id="BART01029373">
    <property type="protein sequence ID" value="GAH00462.1"/>
    <property type="molecule type" value="Genomic_DNA"/>
</dbReference>
<dbReference type="CDD" id="cd00515">
    <property type="entry name" value="HAM1"/>
    <property type="match status" value="1"/>
</dbReference>
<dbReference type="GO" id="GO:0009143">
    <property type="term" value="P:nucleoside triphosphate catabolic process"/>
    <property type="evidence" value="ECO:0007669"/>
    <property type="project" value="InterPro"/>
</dbReference>
<evidence type="ECO:0000256" key="1">
    <source>
        <dbReference type="ARBA" id="ARBA00008023"/>
    </source>
</evidence>
<comment type="similarity">
    <text evidence="1">Belongs to the HAM1 NTPase family.</text>
</comment>
<dbReference type="Pfam" id="PF01725">
    <property type="entry name" value="Ham1p_like"/>
    <property type="match status" value="1"/>
</dbReference>
<evidence type="ECO:0000313" key="3">
    <source>
        <dbReference type="EMBL" id="GAH00462.1"/>
    </source>
</evidence>
<reference evidence="3" key="1">
    <citation type="journal article" date="2014" name="Front. Microbiol.">
        <title>High frequency of phylogenetically diverse reductive dehalogenase-homologous genes in deep subseafloor sedimentary metagenomes.</title>
        <authorList>
            <person name="Kawai M."/>
            <person name="Futagami T."/>
            <person name="Toyoda A."/>
            <person name="Takaki Y."/>
            <person name="Nishi S."/>
            <person name="Hori S."/>
            <person name="Arai W."/>
            <person name="Tsubouchi T."/>
            <person name="Morono Y."/>
            <person name="Uchiyama I."/>
            <person name="Ito T."/>
            <person name="Fujiyama A."/>
            <person name="Inagaki F."/>
            <person name="Takami H."/>
        </authorList>
    </citation>
    <scope>NUCLEOTIDE SEQUENCE</scope>
    <source>
        <strain evidence="3">Expedition CK06-06</strain>
    </source>
</reference>
<dbReference type="AlphaFoldDB" id="X1BZR2"/>
<dbReference type="SUPFAM" id="SSF52972">
    <property type="entry name" value="ITPase-like"/>
    <property type="match status" value="1"/>
</dbReference>
<name>X1BZR2_9ZZZZ</name>